<dbReference type="InterPro" id="IPR005498">
    <property type="entry name" value="T4SS_VirB10/TraB/TrbI"/>
</dbReference>
<geneLocation type="plasmid" evidence="8 9">
    <name>pET49</name>
</geneLocation>
<dbReference type="KEGG" id="eta:ETA_pET490140"/>
<comment type="subcellular location">
    <subcellularLocation>
        <location evidence="1">Membrane</location>
        <topology evidence="1">Single-pass membrane protein</topology>
    </subcellularLocation>
</comment>
<dbReference type="InterPro" id="IPR042217">
    <property type="entry name" value="T4SS_VirB10/TrbI"/>
</dbReference>
<keyword evidence="8" id="KW-0614">Plasmid</keyword>
<dbReference type="HOGENOM" id="CLU_041899_6_1_6"/>
<gene>
    <name evidence="8" type="primary">traI</name>
    <name evidence="8" type="ordered locus">ETA_pET490140</name>
</gene>
<evidence type="ECO:0000313" key="8">
    <source>
        <dbReference type="EMBL" id="CAO94856.1"/>
    </source>
</evidence>
<evidence type="ECO:0000256" key="2">
    <source>
        <dbReference type="ARBA" id="ARBA00010265"/>
    </source>
</evidence>
<feature type="transmembrane region" description="Helical" evidence="7">
    <location>
        <begin position="20"/>
        <end position="41"/>
    </location>
</feature>
<dbReference type="AlphaFoldDB" id="B2VAV3"/>
<keyword evidence="9" id="KW-1185">Reference proteome</keyword>
<keyword evidence="4 7" id="KW-1133">Transmembrane helix</keyword>
<comment type="similarity">
    <text evidence="2">Belongs to the TrbI/VirB10 family.</text>
</comment>
<dbReference type="GO" id="GO:0016020">
    <property type="term" value="C:membrane"/>
    <property type="evidence" value="ECO:0007669"/>
    <property type="project" value="UniProtKB-SubCell"/>
</dbReference>
<evidence type="ECO:0000256" key="6">
    <source>
        <dbReference type="SAM" id="MobiDB-lite"/>
    </source>
</evidence>
<protein>
    <submittedName>
        <fullName evidence="8">TraI protein</fullName>
    </submittedName>
</protein>
<evidence type="ECO:0000256" key="4">
    <source>
        <dbReference type="ARBA" id="ARBA00022989"/>
    </source>
</evidence>
<dbReference type="Proteomes" id="UP000001726">
    <property type="component" value="Plasmid pET49"/>
</dbReference>
<dbReference type="Gene3D" id="2.40.128.260">
    <property type="entry name" value="Type IV secretion system, VirB10/TraB/TrbI"/>
    <property type="match status" value="1"/>
</dbReference>
<keyword evidence="3 7" id="KW-0812">Transmembrane</keyword>
<feature type="region of interest" description="Disordered" evidence="6">
    <location>
        <begin position="105"/>
        <end position="147"/>
    </location>
</feature>
<evidence type="ECO:0000256" key="3">
    <source>
        <dbReference type="ARBA" id="ARBA00022692"/>
    </source>
</evidence>
<keyword evidence="5 7" id="KW-0472">Membrane</keyword>
<evidence type="ECO:0000256" key="7">
    <source>
        <dbReference type="SAM" id="Phobius"/>
    </source>
</evidence>
<sequence length="377" mass="40819">MEVGRRNKLDITAVVVDKKIIIVGVIIFSLVVAAIGAAFVLTRKKETVQTGLTKNTANSESLQAKTSTNSSLAAMKQSIIDKENAAKRAKEKKDAEYEKLRLAKVKQEQESQSNAGQNAPADSRQAQTFRADNRQDSSDKNAPLPKAQRILTGETLVKIDKTDEGGSTEKDYLQSGEYADGVARIVTKRRYLLSAGTSLSCLLKTKIITSYPAITLCQMARDVYSDDGKTLLVRKGALLTGEQKKAITQGVARVFVNWTDIKDGNVTVRVDGLGTDSLGAAGLPAWIDSHFFERFGNSLLLSLVGDTMDSVKNMTQRNSGNQGAITYDNTSDASQQQAAIALQNSINIASTGYINQGTVISIIVPRNIDFSSVYEVN</sequence>
<organism evidence="8 9">
    <name type="scientific">Erwinia tasmaniensis (strain DSM 17950 / CFBP 7177 / CIP 109463 / NCPPB 4357 / Et1/99)</name>
    <dbReference type="NCBI Taxonomy" id="465817"/>
    <lineage>
        <taxon>Bacteria</taxon>
        <taxon>Pseudomonadati</taxon>
        <taxon>Pseudomonadota</taxon>
        <taxon>Gammaproteobacteria</taxon>
        <taxon>Enterobacterales</taxon>
        <taxon>Erwiniaceae</taxon>
        <taxon>Erwinia</taxon>
    </lineage>
</organism>
<evidence type="ECO:0000313" key="9">
    <source>
        <dbReference type="Proteomes" id="UP000001726"/>
    </source>
</evidence>
<reference evidence="8 9" key="1">
    <citation type="journal article" date="2008" name="Environ. Microbiol.">
        <title>The genome of Erwinia tasmaniensis strain Et1/99, a non-pathogenic bacterium in the genus Erwinia.</title>
        <authorList>
            <person name="Kube M."/>
            <person name="Migdoll A.M."/>
            <person name="Mueller I."/>
            <person name="Kuhl H."/>
            <person name="Beck A."/>
            <person name="Reinhardt R."/>
            <person name="Geider K."/>
        </authorList>
    </citation>
    <scope>NUCLEOTIDE SEQUENCE [LARGE SCALE GENOMIC DNA]</scope>
    <source>
        <strain evidence="9">DSM 17950 / CFBP 7177 / CIP 109463 / NCPPB 4357 / Et1/99</strain>
        <plasmid evidence="9">pET49</plasmid>
    </source>
</reference>
<evidence type="ECO:0000256" key="1">
    <source>
        <dbReference type="ARBA" id="ARBA00004167"/>
    </source>
</evidence>
<proteinExistence type="inferred from homology"/>
<name>B2VAV3_ERWT9</name>
<dbReference type="Pfam" id="PF03743">
    <property type="entry name" value="TrbI"/>
    <property type="match status" value="1"/>
</dbReference>
<dbReference type="CDD" id="cd16429">
    <property type="entry name" value="VirB10"/>
    <property type="match status" value="1"/>
</dbReference>
<dbReference type="EMBL" id="CU468131">
    <property type="protein sequence ID" value="CAO94856.1"/>
    <property type="molecule type" value="Genomic_DNA"/>
</dbReference>
<evidence type="ECO:0000256" key="5">
    <source>
        <dbReference type="ARBA" id="ARBA00023136"/>
    </source>
</evidence>
<accession>B2VAV3</accession>